<keyword evidence="1" id="KW-0812">Transmembrane</keyword>
<protein>
    <submittedName>
        <fullName evidence="2">Uncharacterized protein</fullName>
    </submittedName>
</protein>
<evidence type="ECO:0000313" key="3">
    <source>
        <dbReference type="Proteomes" id="UP000199595"/>
    </source>
</evidence>
<evidence type="ECO:0000313" key="2">
    <source>
        <dbReference type="EMBL" id="SDW17085.1"/>
    </source>
</evidence>
<dbReference type="OrthoDB" id="1451982at2"/>
<dbReference type="RefSeq" id="WP_090118809.1">
    <property type="nucleotide sequence ID" value="NZ_FNNJ01000001.1"/>
</dbReference>
<feature type="transmembrane region" description="Helical" evidence="1">
    <location>
        <begin position="102"/>
        <end position="120"/>
    </location>
</feature>
<dbReference type="STRING" id="762486.SAMN05444411_101203"/>
<feature type="transmembrane region" description="Helical" evidence="1">
    <location>
        <begin position="67"/>
        <end position="90"/>
    </location>
</feature>
<name>A0A1H2RCQ2_9FLAO</name>
<dbReference type="Proteomes" id="UP000199595">
    <property type="component" value="Unassembled WGS sequence"/>
</dbReference>
<sequence length="126" mass="14761">MNKTVLGFSLKLLFTLIITFCVHITILNYFKNPLFENRIILAYSLNYILAIVIFIGLFILQKKYLHILGFVFMGGSMLKFTIFFIFFYPFFKQDGELNLLEATSFLVPYLTSLLIETIYLSKMLNK</sequence>
<feature type="transmembrane region" description="Helical" evidence="1">
    <location>
        <begin position="42"/>
        <end position="60"/>
    </location>
</feature>
<proteinExistence type="predicted"/>
<keyword evidence="3" id="KW-1185">Reference proteome</keyword>
<gene>
    <name evidence="2" type="ORF">SAMN05444411_101203</name>
</gene>
<reference evidence="2 3" key="1">
    <citation type="submission" date="2016-10" db="EMBL/GenBank/DDBJ databases">
        <authorList>
            <person name="de Groot N.N."/>
        </authorList>
    </citation>
    <scope>NUCLEOTIDE SEQUENCE [LARGE SCALE GENOMIC DNA]</scope>
    <source>
        <strain evidence="2 3">DSM 24956</strain>
    </source>
</reference>
<organism evidence="2 3">
    <name type="scientific">Lutibacter oricola</name>
    <dbReference type="NCBI Taxonomy" id="762486"/>
    <lineage>
        <taxon>Bacteria</taxon>
        <taxon>Pseudomonadati</taxon>
        <taxon>Bacteroidota</taxon>
        <taxon>Flavobacteriia</taxon>
        <taxon>Flavobacteriales</taxon>
        <taxon>Flavobacteriaceae</taxon>
        <taxon>Lutibacter</taxon>
    </lineage>
</organism>
<evidence type="ECO:0000256" key="1">
    <source>
        <dbReference type="SAM" id="Phobius"/>
    </source>
</evidence>
<keyword evidence="1" id="KW-1133">Transmembrane helix</keyword>
<feature type="transmembrane region" description="Helical" evidence="1">
    <location>
        <begin position="12"/>
        <end position="30"/>
    </location>
</feature>
<dbReference type="EMBL" id="FNNJ01000001">
    <property type="protein sequence ID" value="SDW17085.1"/>
    <property type="molecule type" value="Genomic_DNA"/>
</dbReference>
<accession>A0A1H2RCQ2</accession>
<keyword evidence="1" id="KW-0472">Membrane</keyword>
<dbReference type="AlphaFoldDB" id="A0A1H2RCQ2"/>